<dbReference type="PROSITE" id="PS00028">
    <property type="entry name" value="ZINC_FINGER_C2H2_1"/>
    <property type="match status" value="1"/>
</dbReference>
<feature type="binding site" evidence="1">
    <location>
        <position position="53"/>
    </location>
    <ligand>
        <name>Zn(2+)</name>
        <dbReference type="ChEBI" id="CHEBI:29105"/>
    </ligand>
</feature>
<evidence type="ECO:0000256" key="1">
    <source>
        <dbReference type="PROSITE-ProRule" id="PRU01263"/>
    </source>
</evidence>
<name>A0A7E5VCP4_TRINI</name>
<dbReference type="GO" id="GO:0005634">
    <property type="term" value="C:nucleus"/>
    <property type="evidence" value="ECO:0007669"/>
    <property type="project" value="InterPro"/>
</dbReference>
<evidence type="ECO:0000256" key="2">
    <source>
        <dbReference type="SAM" id="MobiDB-lite"/>
    </source>
</evidence>
<dbReference type="RefSeq" id="XP_026726047.1">
    <property type="nucleotide sequence ID" value="XM_026870246.1"/>
</dbReference>
<dbReference type="InterPro" id="IPR012934">
    <property type="entry name" value="Znf_AD"/>
</dbReference>
<dbReference type="GO" id="GO:0008270">
    <property type="term" value="F:zinc ion binding"/>
    <property type="evidence" value="ECO:0007669"/>
    <property type="project" value="UniProtKB-UniRule"/>
</dbReference>
<organism evidence="4 5">
    <name type="scientific">Trichoplusia ni</name>
    <name type="common">Cabbage looper</name>
    <dbReference type="NCBI Taxonomy" id="7111"/>
    <lineage>
        <taxon>Eukaryota</taxon>
        <taxon>Metazoa</taxon>
        <taxon>Ecdysozoa</taxon>
        <taxon>Arthropoda</taxon>
        <taxon>Hexapoda</taxon>
        <taxon>Insecta</taxon>
        <taxon>Pterygota</taxon>
        <taxon>Neoptera</taxon>
        <taxon>Endopterygota</taxon>
        <taxon>Lepidoptera</taxon>
        <taxon>Glossata</taxon>
        <taxon>Ditrysia</taxon>
        <taxon>Noctuoidea</taxon>
        <taxon>Noctuidae</taxon>
        <taxon>Plusiinae</taxon>
        <taxon>Trichoplusia</taxon>
    </lineage>
</organism>
<protein>
    <submittedName>
        <fullName evidence="5">Uncharacterized protein LOC113492659</fullName>
    </submittedName>
</protein>
<feature type="binding site" evidence="1">
    <location>
        <position position="17"/>
    </location>
    <ligand>
        <name>Zn(2+)</name>
        <dbReference type="ChEBI" id="CHEBI:29105"/>
    </ligand>
</feature>
<evidence type="ECO:0000313" key="4">
    <source>
        <dbReference type="Proteomes" id="UP000322000"/>
    </source>
</evidence>
<feature type="binding site" evidence="1">
    <location>
        <position position="56"/>
    </location>
    <ligand>
        <name>Zn(2+)</name>
        <dbReference type="ChEBI" id="CHEBI:29105"/>
    </ligand>
</feature>
<dbReference type="InterPro" id="IPR013087">
    <property type="entry name" value="Znf_C2H2_type"/>
</dbReference>
<dbReference type="PROSITE" id="PS51915">
    <property type="entry name" value="ZAD"/>
    <property type="match status" value="1"/>
</dbReference>
<reference evidence="5" key="1">
    <citation type="submission" date="2025-08" db="UniProtKB">
        <authorList>
            <consortium name="RefSeq"/>
        </authorList>
    </citation>
    <scope>IDENTIFICATION</scope>
</reference>
<feature type="region of interest" description="Disordered" evidence="2">
    <location>
        <begin position="570"/>
        <end position="656"/>
    </location>
</feature>
<feature type="binding site" evidence="1">
    <location>
        <position position="14"/>
    </location>
    <ligand>
        <name>Zn(2+)</name>
        <dbReference type="ChEBI" id="CHEBI:29105"/>
    </ligand>
</feature>
<feature type="compositionally biased region" description="Basic and acidic residues" evidence="2">
    <location>
        <begin position="634"/>
        <end position="643"/>
    </location>
</feature>
<dbReference type="GeneID" id="113492659"/>
<feature type="domain" description="ZAD" evidence="3">
    <location>
        <begin position="12"/>
        <end position="80"/>
    </location>
</feature>
<keyword evidence="4" id="KW-1185">Reference proteome</keyword>
<sequence>MDIIEVDPKLFVTCRLCLEDLGQFQIVPSVAVQIKYCFDIEVEPFDGLPQLLCSKCKEILNKFNLIKTNFCEKQAELKYKISNKETISISQHNTVSSSQQNEVISNDTTAITIKNKGKNKRVIHSSSSSSDEEEAEKISPARPKRKKVLANKKVPKWDKDFKKEIVCSVCNSHWQTKKSFLNHFHTHDALRAKYKNIFNKQCSVILVKVDGKPNVTGESNIVVFDKNKMIEFGDMGFHTVYSRNPIIDENPLEKDNELKLSNESNFGQYKSDDDYEIVTKRKSRSLRLFSRSSNDTVVLENCAKNEISDNYCDSRTASQCSDEIPVTNNDVCINIDDSDSESNSGNVDSSKRVKQPMEAKIGDYKIIQGIISTCVNAYQKKNEVADIDAYINVMRNKTDKVLVVSQLKHKLLSIGRKIINKQGFNCTGLLRFMEHKNLDVIWITKPFPVKPNKDTNYIRILTKLRENETPDDYGWKFVIDNNVHDDNIAIKQILNDTSSGIPSGTNLIQDACTPERNHKPNESKPIEPKPVEPKPTENVQQNVMNKKTEIANLPAVLYVNTNSNASNVPKKLLNANPVANPKLLPKKSVQSNDRANKPLSATQPKGRNDTDAGASFSMPIITCTTSLASSTTEEQNKQKEARRISAGGTDVGTPAPRIKVKPVSELMSERTLNSLRNENMINENILKENTASTTTNITKVVAGPIVWPLQQPFNIFVPNMSSSPIMASQPVQPVIANQPVQQVQTLCGSLPSPEANIPELLKDCPRNKVMLDTVEFPNTTTESPFKYLKDLLQLHSLVLLNSRESLSPDFSCLIKFKVLFQKENSTDKPIVLCLLMFCFKNNFCLRVRDENQREVDFAKLSANWQWEILQIYRGEVVTKILQNAQRVSNESYGYTTNFFCLLKSINCKGYL</sequence>
<feature type="region of interest" description="Disordered" evidence="2">
    <location>
        <begin position="512"/>
        <end position="538"/>
    </location>
</feature>
<evidence type="ECO:0000313" key="5">
    <source>
        <dbReference type="RefSeq" id="XP_026726047.1"/>
    </source>
</evidence>
<dbReference type="KEGG" id="tnl:113492659"/>
<dbReference type="SUPFAM" id="SSF57716">
    <property type="entry name" value="Glucocorticoid receptor-like (DNA-binding domain)"/>
    <property type="match status" value="1"/>
</dbReference>
<feature type="compositionally biased region" description="Polar residues" evidence="2">
    <location>
        <begin position="622"/>
        <end position="633"/>
    </location>
</feature>
<dbReference type="Proteomes" id="UP000322000">
    <property type="component" value="Chromosome 4"/>
</dbReference>
<keyword evidence="1" id="KW-0479">Metal-binding</keyword>
<accession>A0A7E5VCP4</accession>
<feature type="compositionally biased region" description="Basic and acidic residues" evidence="2">
    <location>
        <begin position="513"/>
        <end position="535"/>
    </location>
</feature>
<evidence type="ECO:0000259" key="3">
    <source>
        <dbReference type="PROSITE" id="PS51915"/>
    </source>
</evidence>
<gene>
    <name evidence="5" type="primary">LOC113492659</name>
</gene>
<feature type="compositionally biased region" description="Polar residues" evidence="2">
    <location>
        <begin position="588"/>
        <end position="605"/>
    </location>
</feature>
<keyword evidence="1" id="KW-0862">Zinc</keyword>
<dbReference type="OrthoDB" id="7764603at2759"/>
<feature type="region of interest" description="Disordered" evidence="2">
    <location>
        <begin position="116"/>
        <end position="150"/>
    </location>
</feature>
<proteinExistence type="predicted"/>
<dbReference type="InParanoid" id="A0A7E5VCP4"/>
<dbReference type="SMART" id="SM00868">
    <property type="entry name" value="zf-AD"/>
    <property type="match status" value="1"/>
</dbReference>
<dbReference type="AlphaFoldDB" id="A0A7E5VCP4"/>
<keyword evidence="1" id="KW-0863">Zinc-finger</keyword>